<evidence type="ECO:0000313" key="2">
    <source>
        <dbReference type="Proteomes" id="UP000282087"/>
    </source>
</evidence>
<dbReference type="EMBL" id="QLLG01000047">
    <property type="protein sequence ID" value="RMX68923.1"/>
    <property type="molecule type" value="Genomic_DNA"/>
</dbReference>
<organism evidence="1 2">
    <name type="scientific">Peronospora effusa</name>
    <dbReference type="NCBI Taxonomy" id="542832"/>
    <lineage>
        <taxon>Eukaryota</taxon>
        <taxon>Sar</taxon>
        <taxon>Stramenopiles</taxon>
        <taxon>Oomycota</taxon>
        <taxon>Peronosporomycetes</taxon>
        <taxon>Peronosporales</taxon>
        <taxon>Peronosporaceae</taxon>
        <taxon>Peronospora</taxon>
    </lineage>
</organism>
<evidence type="ECO:0000313" key="1">
    <source>
        <dbReference type="EMBL" id="RMX68923.1"/>
    </source>
</evidence>
<sequence>MKSYNAGVPAFKSIKSLLQKLVAAVNEGHEWKQVFVLDTLARRFFMRQKGLLSEGDATSSACSLGRCAFGS</sequence>
<keyword evidence="2" id="KW-1185">Reference proteome</keyword>
<comment type="caution">
    <text evidence="1">The sequence shown here is derived from an EMBL/GenBank/DDBJ whole genome shotgun (WGS) entry which is preliminary data.</text>
</comment>
<proteinExistence type="predicted"/>
<protein>
    <submittedName>
        <fullName evidence="1">Uncharacterized protein</fullName>
    </submittedName>
</protein>
<dbReference type="AlphaFoldDB" id="A0A3M6VRZ1"/>
<accession>A0A3M6VRZ1</accession>
<name>A0A3M6VRZ1_9STRA</name>
<gene>
    <name evidence="1" type="ORF">DD238_002805</name>
</gene>
<dbReference type="Proteomes" id="UP000282087">
    <property type="component" value="Unassembled WGS sequence"/>
</dbReference>
<reference evidence="1 2" key="1">
    <citation type="submission" date="2018-06" db="EMBL/GenBank/DDBJ databases">
        <title>Comparative genomics of downy mildews reveals potential adaptations to biotrophy.</title>
        <authorList>
            <person name="Fletcher K."/>
            <person name="Klosterman S.J."/>
            <person name="Derevnina L."/>
            <person name="Martin F."/>
            <person name="Koike S."/>
            <person name="Reyes Chin-Wo S."/>
            <person name="Mou B."/>
            <person name="Michelmore R."/>
        </authorList>
    </citation>
    <scope>NUCLEOTIDE SEQUENCE [LARGE SCALE GENOMIC DNA]</scope>
    <source>
        <strain evidence="1 2">R14</strain>
    </source>
</reference>